<dbReference type="CTD" id="20199662"/>
<dbReference type="Pfam" id="PF04031">
    <property type="entry name" value="Las1"/>
    <property type="match status" value="1"/>
</dbReference>
<dbReference type="OrthoDB" id="10263222at2759"/>
<dbReference type="GO" id="GO:0090730">
    <property type="term" value="C:Las1 complex"/>
    <property type="evidence" value="ECO:0007669"/>
    <property type="project" value="InterPro"/>
</dbReference>
<dbReference type="eggNOG" id="KOG2425">
    <property type="taxonomic scope" value="Eukaryota"/>
</dbReference>
<protein>
    <submittedName>
        <fullName evidence="1 2">Uncharacterized protein</fullName>
    </submittedName>
</protein>
<dbReference type="RefSeq" id="XP_009023003.1">
    <property type="nucleotide sequence ID" value="XM_009024755.1"/>
</dbReference>
<organism evidence="2 3">
    <name type="scientific">Helobdella robusta</name>
    <name type="common">Californian leech</name>
    <dbReference type="NCBI Taxonomy" id="6412"/>
    <lineage>
        <taxon>Eukaryota</taxon>
        <taxon>Metazoa</taxon>
        <taxon>Spiralia</taxon>
        <taxon>Lophotrochozoa</taxon>
        <taxon>Annelida</taxon>
        <taxon>Clitellata</taxon>
        <taxon>Hirudinea</taxon>
        <taxon>Rhynchobdellida</taxon>
        <taxon>Glossiphoniidae</taxon>
        <taxon>Helobdella</taxon>
    </lineage>
</organism>
<sequence>MALPFKRVVPWIDRSEWLEVYRNIFSSDLVKQTEGLNKIQVWKCRVYDKLSISIELTKELMTVKMNDEQNKETKLLSDQSMRLLYGMSITRFINQLLESNQDKKFLVPLHKIAKQMDIPRWLVDLRHESTHQLLPSLPLLRAGADQAISYLKYCMTLCTPPLSTASLFALLLSVLNYSLHSSSQYCITLCILPHSTASLSALLLSLLHHSLHSSQYCITLCTPPHSTASLFALLLSVLHHSLHSPSQYCITLCTPPHSTASLFALLLSVLHHSLHSSSQHCITLCTPSHSTASLFALLLSVLHHPSFFFRFGHNVDGSFALKH</sequence>
<evidence type="ECO:0000313" key="1">
    <source>
        <dbReference type="EMBL" id="ESN99103.1"/>
    </source>
</evidence>
<reference evidence="1 3" key="2">
    <citation type="journal article" date="2013" name="Nature">
        <title>Insights into bilaterian evolution from three spiralian genomes.</title>
        <authorList>
            <person name="Simakov O."/>
            <person name="Marletaz F."/>
            <person name="Cho S.J."/>
            <person name="Edsinger-Gonzales E."/>
            <person name="Havlak P."/>
            <person name="Hellsten U."/>
            <person name="Kuo D.H."/>
            <person name="Larsson T."/>
            <person name="Lv J."/>
            <person name="Arendt D."/>
            <person name="Savage R."/>
            <person name="Osoegawa K."/>
            <person name="de Jong P."/>
            <person name="Grimwood J."/>
            <person name="Chapman J.A."/>
            <person name="Shapiro H."/>
            <person name="Aerts A."/>
            <person name="Otillar R.P."/>
            <person name="Terry A.Y."/>
            <person name="Boore J.L."/>
            <person name="Grigoriev I.V."/>
            <person name="Lindberg D.R."/>
            <person name="Seaver E.C."/>
            <person name="Weisblat D.A."/>
            <person name="Putnam N.H."/>
            <person name="Rokhsar D.S."/>
        </authorList>
    </citation>
    <scope>NUCLEOTIDE SEQUENCE</scope>
</reference>
<dbReference type="GO" id="GO:0000470">
    <property type="term" value="P:maturation of LSU-rRNA"/>
    <property type="evidence" value="ECO:0000318"/>
    <property type="project" value="GO_Central"/>
</dbReference>
<dbReference type="Proteomes" id="UP000015101">
    <property type="component" value="Unassembled WGS sequence"/>
</dbReference>
<dbReference type="GO" id="GO:0005634">
    <property type="term" value="C:nucleus"/>
    <property type="evidence" value="ECO:0000318"/>
    <property type="project" value="GO_Central"/>
</dbReference>
<reference evidence="3" key="1">
    <citation type="submission" date="2012-12" db="EMBL/GenBank/DDBJ databases">
        <authorList>
            <person name="Hellsten U."/>
            <person name="Grimwood J."/>
            <person name="Chapman J.A."/>
            <person name="Shapiro H."/>
            <person name="Aerts A."/>
            <person name="Otillar R.P."/>
            <person name="Terry A.Y."/>
            <person name="Boore J.L."/>
            <person name="Simakov O."/>
            <person name="Marletaz F."/>
            <person name="Cho S.-J."/>
            <person name="Edsinger-Gonzales E."/>
            <person name="Havlak P."/>
            <person name="Kuo D.-H."/>
            <person name="Larsson T."/>
            <person name="Lv J."/>
            <person name="Arendt D."/>
            <person name="Savage R."/>
            <person name="Osoegawa K."/>
            <person name="de Jong P."/>
            <person name="Lindberg D.R."/>
            <person name="Seaver E.C."/>
            <person name="Weisblat D.A."/>
            <person name="Putnam N.H."/>
            <person name="Grigoriev I.V."/>
            <person name="Rokhsar D.S."/>
        </authorList>
    </citation>
    <scope>NUCLEOTIDE SEQUENCE</scope>
</reference>
<evidence type="ECO:0000313" key="2">
    <source>
        <dbReference type="EnsemblMetazoa" id="HelroP162594"/>
    </source>
</evidence>
<dbReference type="HOGENOM" id="CLU_861313_0_0_1"/>
<reference evidence="2" key="3">
    <citation type="submission" date="2015-06" db="UniProtKB">
        <authorList>
            <consortium name="EnsemblMetazoa"/>
        </authorList>
    </citation>
    <scope>IDENTIFICATION</scope>
</reference>
<dbReference type="KEGG" id="hro:HELRODRAFT_162594"/>
<dbReference type="EnsemblMetazoa" id="HelroT162594">
    <property type="protein sequence ID" value="HelroP162594"/>
    <property type="gene ID" value="HelroG162594"/>
</dbReference>
<dbReference type="GO" id="GO:0004519">
    <property type="term" value="F:endonuclease activity"/>
    <property type="evidence" value="ECO:0007669"/>
    <property type="project" value="InterPro"/>
</dbReference>
<dbReference type="PANTHER" id="PTHR15002:SF0">
    <property type="entry name" value="RIBOSOMAL BIOGENESIS PROTEIN LAS1L"/>
    <property type="match status" value="1"/>
</dbReference>
<dbReference type="STRING" id="6412.T1ESW2"/>
<dbReference type="InParanoid" id="T1ESW2"/>
<name>T1ESW2_HELRO</name>
<dbReference type="PANTHER" id="PTHR15002">
    <property type="entry name" value="RIBOSOMAL BIOGENESIS PROTEIN LAS1L"/>
    <property type="match status" value="1"/>
</dbReference>
<dbReference type="EMBL" id="AMQM01001115">
    <property type="status" value="NOT_ANNOTATED_CDS"/>
    <property type="molecule type" value="Genomic_DNA"/>
</dbReference>
<accession>T1ESW2</accession>
<dbReference type="AlphaFoldDB" id="T1ESW2"/>
<dbReference type="EMBL" id="KB097143">
    <property type="protein sequence ID" value="ESN99103.1"/>
    <property type="molecule type" value="Genomic_DNA"/>
</dbReference>
<dbReference type="GeneID" id="20199662"/>
<dbReference type="InterPro" id="IPR007174">
    <property type="entry name" value="Las1"/>
</dbReference>
<dbReference type="GO" id="GO:0000460">
    <property type="term" value="P:maturation of 5.8S rRNA"/>
    <property type="evidence" value="ECO:0000318"/>
    <property type="project" value="GO_Central"/>
</dbReference>
<proteinExistence type="predicted"/>
<keyword evidence="3" id="KW-1185">Reference proteome</keyword>
<gene>
    <name evidence="2" type="primary">20199662</name>
    <name evidence="1" type="ORF">HELRODRAFT_162594</name>
</gene>
<evidence type="ECO:0000313" key="3">
    <source>
        <dbReference type="Proteomes" id="UP000015101"/>
    </source>
</evidence>